<feature type="transmembrane region" description="Helical" evidence="5">
    <location>
        <begin position="260"/>
        <end position="280"/>
    </location>
</feature>
<reference evidence="7 8" key="1">
    <citation type="submission" date="2013-02" db="EMBL/GenBank/DDBJ databases">
        <title>The Genome Sequence of Acinetobacter sp. NIPH 899.</title>
        <authorList>
            <consortium name="The Broad Institute Genome Sequencing Platform"/>
            <consortium name="The Broad Institute Genome Sequencing Center for Infectious Disease"/>
            <person name="Cerqueira G."/>
            <person name="Feldgarden M."/>
            <person name="Courvalin P."/>
            <person name="Perichon B."/>
            <person name="Grillot-Courvalin C."/>
            <person name="Clermont D."/>
            <person name="Rocha E."/>
            <person name="Yoon E.-J."/>
            <person name="Nemec A."/>
            <person name="Walker B."/>
            <person name="Young S.K."/>
            <person name="Zeng Q."/>
            <person name="Gargeya S."/>
            <person name="Fitzgerald M."/>
            <person name="Haas B."/>
            <person name="Abouelleil A."/>
            <person name="Alvarado L."/>
            <person name="Arachchi H.M."/>
            <person name="Berlin A.M."/>
            <person name="Chapman S.B."/>
            <person name="Dewar J."/>
            <person name="Goldberg J."/>
            <person name="Griggs A."/>
            <person name="Gujja S."/>
            <person name="Hansen M."/>
            <person name="Howarth C."/>
            <person name="Imamovic A."/>
            <person name="Larimer J."/>
            <person name="McCowan C."/>
            <person name="Murphy C."/>
            <person name="Neiman D."/>
            <person name="Pearson M."/>
            <person name="Priest M."/>
            <person name="Roberts A."/>
            <person name="Saif S."/>
            <person name="Shea T."/>
            <person name="Sisk P."/>
            <person name="Sykes S."/>
            <person name="Wortman J."/>
            <person name="Nusbaum C."/>
            <person name="Birren B."/>
        </authorList>
    </citation>
    <scope>NUCLEOTIDE SEQUENCE [LARGE SCALE GENOMIC DNA]</scope>
    <source>
        <strain evidence="7 8">NIPH 899</strain>
    </source>
</reference>
<name>N8VD98_9GAMM</name>
<dbReference type="AlphaFoldDB" id="N8VD98"/>
<feature type="transmembrane region" description="Helical" evidence="5">
    <location>
        <begin position="139"/>
        <end position="159"/>
    </location>
</feature>
<gene>
    <name evidence="7" type="ORF">F969_03785</name>
</gene>
<dbReference type="EMBL" id="APPE01000087">
    <property type="protein sequence ID" value="ENU97555.1"/>
    <property type="molecule type" value="Genomic_DNA"/>
</dbReference>
<keyword evidence="4 5" id="KW-0472">Membrane</keyword>
<keyword evidence="2 5" id="KW-0812">Transmembrane</keyword>
<evidence type="ECO:0000256" key="2">
    <source>
        <dbReference type="ARBA" id="ARBA00022692"/>
    </source>
</evidence>
<dbReference type="eggNOG" id="COG0697">
    <property type="taxonomic scope" value="Bacteria"/>
</dbReference>
<comment type="caution">
    <text evidence="7">The sequence shown here is derived from an EMBL/GenBank/DDBJ whole genome shotgun (WGS) entry which is preliminary data.</text>
</comment>
<dbReference type="InterPro" id="IPR000620">
    <property type="entry name" value="EamA_dom"/>
</dbReference>
<feature type="transmembrane region" description="Helical" evidence="5">
    <location>
        <begin position="238"/>
        <end position="254"/>
    </location>
</feature>
<keyword evidence="3 5" id="KW-1133">Transmembrane helix</keyword>
<feature type="transmembrane region" description="Helical" evidence="5">
    <location>
        <begin position="30"/>
        <end position="50"/>
    </location>
</feature>
<comment type="subcellular location">
    <subcellularLocation>
        <location evidence="1">Membrane</location>
        <topology evidence="1">Multi-pass membrane protein</topology>
    </subcellularLocation>
</comment>
<feature type="transmembrane region" description="Helical" evidence="5">
    <location>
        <begin position="62"/>
        <end position="83"/>
    </location>
</feature>
<evidence type="ECO:0000313" key="7">
    <source>
        <dbReference type="EMBL" id="ENU97555.1"/>
    </source>
</evidence>
<dbReference type="Gene3D" id="1.10.3730.20">
    <property type="match status" value="1"/>
</dbReference>
<dbReference type="InterPro" id="IPR050638">
    <property type="entry name" value="AA-Vitamin_Transporters"/>
</dbReference>
<dbReference type="HOGENOM" id="CLU_033863_20_0_6"/>
<feature type="transmembrane region" description="Helical" evidence="5">
    <location>
        <begin position="115"/>
        <end position="133"/>
    </location>
</feature>
<accession>N8VD98</accession>
<dbReference type="PANTHER" id="PTHR32322">
    <property type="entry name" value="INNER MEMBRANE TRANSPORTER"/>
    <property type="match status" value="1"/>
</dbReference>
<evidence type="ECO:0000313" key="8">
    <source>
        <dbReference type="Proteomes" id="UP000013070"/>
    </source>
</evidence>
<evidence type="ECO:0000256" key="3">
    <source>
        <dbReference type="ARBA" id="ARBA00022989"/>
    </source>
</evidence>
<feature type="transmembrane region" description="Helical" evidence="5">
    <location>
        <begin position="168"/>
        <end position="187"/>
    </location>
</feature>
<feature type="transmembrane region" description="Helical" evidence="5">
    <location>
        <begin position="207"/>
        <end position="226"/>
    </location>
</feature>
<dbReference type="PATRIC" id="fig|1217710.3.peg.3636"/>
<evidence type="ECO:0000256" key="1">
    <source>
        <dbReference type="ARBA" id="ARBA00004141"/>
    </source>
</evidence>
<evidence type="ECO:0000256" key="5">
    <source>
        <dbReference type="SAM" id="Phobius"/>
    </source>
</evidence>
<sequence length="290" mass="31468">MSTFWYLAALGVPFIWGIQAVMLKFGIGEFPPIFMVSLRFLIMFILLIPFLNRLKGDFKKALPIGLAQGVAHFALLYIGFKFVSVTAGMIVYQTNAIFTLMLGAIVLNERMSKQGLVGMTVSLIGVALIIGLPQENSSIGGLFLIAASAFMFSVGNIFVRKLGPFDPVGLNAGVSLIAFPSLLAISFMTEQGQLASVQNASLEAWGALLYTAVLGGVVAFILWYKLLTKFSVDKISPYSLLMPFFAMLGSIAILGEHVSISNWIGAFITVGGIAIIQFGHKLFRKQQPIR</sequence>
<feature type="transmembrane region" description="Helical" evidence="5">
    <location>
        <begin position="89"/>
        <end position="108"/>
    </location>
</feature>
<feature type="domain" description="EamA" evidence="6">
    <location>
        <begin position="141"/>
        <end position="276"/>
    </location>
</feature>
<dbReference type="SUPFAM" id="SSF103481">
    <property type="entry name" value="Multidrug resistance efflux transporter EmrE"/>
    <property type="match status" value="2"/>
</dbReference>
<dbReference type="Proteomes" id="UP000013070">
    <property type="component" value="Unassembled WGS sequence"/>
</dbReference>
<dbReference type="RefSeq" id="WP_004787342.1">
    <property type="nucleotide sequence ID" value="NZ_KB849409.1"/>
</dbReference>
<dbReference type="GO" id="GO:0016020">
    <property type="term" value="C:membrane"/>
    <property type="evidence" value="ECO:0007669"/>
    <property type="project" value="UniProtKB-SubCell"/>
</dbReference>
<proteinExistence type="predicted"/>
<evidence type="ECO:0000259" key="6">
    <source>
        <dbReference type="Pfam" id="PF00892"/>
    </source>
</evidence>
<dbReference type="InterPro" id="IPR037185">
    <property type="entry name" value="EmrE-like"/>
</dbReference>
<dbReference type="PANTHER" id="PTHR32322:SF9">
    <property type="entry name" value="AMINO-ACID METABOLITE EFFLUX PUMP-RELATED"/>
    <property type="match status" value="1"/>
</dbReference>
<dbReference type="Pfam" id="PF00892">
    <property type="entry name" value="EamA"/>
    <property type="match status" value="2"/>
</dbReference>
<feature type="domain" description="EamA" evidence="6">
    <location>
        <begin position="4"/>
        <end position="130"/>
    </location>
</feature>
<organism evidence="7 8">
    <name type="scientific">Acinetobacter variabilis</name>
    <dbReference type="NCBI Taxonomy" id="70346"/>
    <lineage>
        <taxon>Bacteria</taxon>
        <taxon>Pseudomonadati</taxon>
        <taxon>Pseudomonadota</taxon>
        <taxon>Gammaproteobacteria</taxon>
        <taxon>Moraxellales</taxon>
        <taxon>Moraxellaceae</taxon>
        <taxon>Acinetobacter</taxon>
    </lineage>
</organism>
<protein>
    <recommendedName>
        <fullName evidence="6">EamA domain-containing protein</fullName>
    </recommendedName>
</protein>
<evidence type="ECO:0000256" key="4">
    <source>
        <dbReference type="ARBA" id="ARBA00023136"/>
    </source>
</evidence>
<keyword evidence="8" id="KW-1185">Reference proteome</keyword>